<protein>
    <recommendedName>
        <fullName evidence="6">tRNA wybutosine-synthesizing protein 4</fullName>
        <ecNumber evidence="5">2.1.1.290</ecNumber>
        <ecNumber evidence="4">2.3.1.231</ecNumber>
    </recommendedName>
    <alternativeName>
        <fullName evidence="13">Leucine carboxyl methyltransferase 2</fullName>
    </alternativeName>
    <alternativeName>
        <fullName evidence="14">tRNA(Phe) (7-(3-amino-3-(methoxycarbonyl)propyl)wyosine(37)-N)-methoxycarbonyltransferase</fullName>
    </alternativeName>
    <alternativeName>
        <fullName evidence="12">tRNA(Phe) (7-(3-amino-3-carboxypropyl)wyosine(37)-O)-methyltransferase</fullName>
    </alternativeName>
</protein>
<feature type="domain" description="JmjC" evidence="16">
    <location>
        <begin position="811"/>
        <end position="952"/>
    </location>
</feature>
<dbReference type="STRING" id="1382522.W6MRK5"/>
<dbReference type="GeneID" id="34522719"/>
<dbReference type="InterPro" id="IPR029063">
    <property type="entry name" value="SAM-dependent_MTases_sf"/>
</dbReference>
<dbReference type="PANTHER" id="PTHR46529">
    <property type="entry name" value="TRNA WYBUTOSINE-SYNTHESIZING PROTEIN 4"/>
    <property type="match status" value="1"/>
</dbReference>
<reference evidence="17" key="2">
    <citation type="submission" date="2014-02" db="EMBL/GenBank/DDBJ databases">
        <title>Complete DNA sequence of /Kuraishia capsulata/ illustrates novel genomic features among budding yeasts (/Saccharomycotina/).</title>
        <authorList>
            <person name="Morales L."/>
            <person name="Noel B."/>
            <person name="Porcel B."/>
            <person name="Marcet-Houben M."/>
            <person name="Hullo M-F."/>
            <person name="Sacerdot C."/>
            <person name="Tekaia F."/>
            <person name="Leh-Louis V."/>
            <person name="Despons L."/>
            <person name="Khanna V."/>
            <person name="Aury J-M."/>
            <person name="Barbe V."/>
            <person name="Couloux A."/>
            <person name="Labadie K."/>
            <person name="Pelletier E."/>
            <person name="Souciet J-L."/>
            <person name="Boekhout T."/>
            <person name="Gabaldon T."/>
            <person name="Wincker P."/>
            <person name="Dujon B."/>
        </authorList>
    </citation>
    <scope>NUCLEOTIDE SEQUENCE</scope>
    <source>
        <strain evidence="17">CBS 1993</strain>
    </source>
</reference>
<keyword evidence="9" id="KW-0949">S-adenosyl-L-methionine</keyword>
<dbReference type="Gene3D" id="2.60.120.650">
    <property type="entry name" value="Cupin"/>
    <property type="match status" value="1"/>
</dbReference>
<name>W6MRK5_9ASCO</name>
<evidence type="ECO:0000256" key="11">
    <source>
        <dbReference type="ARBA" id="ARBA00025588"/>
    </source>
</evidence>
<evidence type="ECO:0000256" key="8">
    <source>
        <dbReference type="ARBA" id="ARBA00022679"/>
    </source>
</evidence>
<comment type="catalytic activity">
    <reaction evidence="1">
        <text>7-[(3S)-3-amino-3-carboxypropyl]wyosine(37) in tRNA(Phe) + S-adenosyl-L-methionine = 7-[(3S)-(3-amino-3-methoxycarbonyl)propyl]wyosine(37) in tRNA(Phe) + S-adenosyl-L-homocysteine</text>
        <dbReference type="Rhea" id="RHEA:36903"/>
        <dbReference type="Rhea" id="RHEA-COMP:10379"/>
        <dbReference type="Rhea" id="RHEA-COMP:11844"/>
        <dbReference type="ChEBI" id="CHEBI:57856"/>
        <dbReference type="ChEBI" id="CHEBI:59789"/>
        <dbReference type="ChEBI" id="CHEBI:73543"/>
        <dbReference type="ChEBI" id="CHEBI:74275"/>
        <dbReference type="EC" id="2.1.1.290"/>
    </reaction>
</comment>
<dbReference type="PANTHER" id="PTHR46529:SF1">
    <property type="entry name" value="TRNA WYBUTOSINE-SYNTHESIZING PROTEIN 4"/>
    <property type="match status" value="1"/>
</dbReference>
<dbReference type="Pfam" id="PF13621">
    <property type="entry name" value="Cupin_8"/>
    <property type="match status" value="1"/>
</dbReference>
<dbReference type="AlphaFoldDB" id="W6MRK5"/>
<evidence type="ECO:0000256" key="2">
    <source>
        <dbReference type="ARBA" id="ARBA00004797"/>
    </source>
</evidence>
<dbReference type="Proteomes" id="UP000019384">
    <property type="component" value="Unassembled WGS sequence"/>
</dbReference>
<dbReference type="OrthoDB" id="47172at2759"/>
<evidence type="ECO:0000256" key="3">
    <source>
        <dbReference type="ARBA" id="ARBA00010703"/>
    </source>
</evidence>
<dbReference type="Pfam" id="PF04072">
    <property type="entry name" value="LCM"/>
    <property type="match status" value="1"/>
</dbReference>
<dbReference type="Gene3D" id="2.120.10.80">
    <property type="entry name" value="Kelch-type beta propeller"/>
    <property type="match status" value="1"/>
</dbReference>
<dbReference type="SMART" id="SM00558">
    <property type="entry name" value="JmjC"/>
    <property type="match status" value="1"/>
</dbReference>
<evidence type="ECO:0000256" key="1">
    <source>
        <dbReference type="ARBA" id="ARBA00001806"/>
    </source>
</evidence>
<dbReference type="EC" id="2.1.1.290" evidence="5"/>
<dbReference type="InterPro" id="IPR041667">
    <property type="entry name" value="Cupin_8"/>
</dbReference>
<evidence type="ECO:0000256" key="13">
    <source>
        <dbReference type="ARBA" id="ARBA00030231"/>
    </source>
</evidence>
<dbReference type="SUPFAM" id="SSF51197">
    <property type="entry name" value="Clavaminate synthase-like"/>
    <property type="match status" value="1"/>
</dbReference>
<evidence type="ECO:0000256" key="9">
    <source>
        <dbReference type="ARBA" id="ARBA00022691"/>
    </source>
</evidence>
<proteinExistence type="inferred from homology"/>
<keyword evidence="18" id="KW-1185">Reference proteome</keyword>
<dbReference type="SUPFAM" id="SSF117281">
    <property type="entry name" value="Kelch motif"/>
    <property type="match status" value="1"/>
</dbReference>
<dbReference type="UniPathway" id="UPA00375"/>
<evidence type="ECO:0000256" key="5">
    <source>
        <dbReference type="ARBA" id="ARBA00012779"/>
    </source>
</evidence>
<comment type="pathway">
    <text evidence="2">tRNA modification; wybutosine-tRNA(Phe) biosynthesis.</text>
</comment>
<keyword evidence="10" id="KW-0819">tRNA processing</keyword>
<dbReference type="GO" id="GO:0030488">
    <property type="term" value="P:tRNA methylation"/>
    <property type="evidence" value="ECO:0007669"/>
    <property type="project" value="TreeGrafter"/>
</dbReference>
<dbReference type="InterPro" id="IPR007213">
    <property type="entry name" value="Ppm1/Ppm2/Tcmp"/>
</dbReference>
<dbReference type="InterPro" id="IPR003347">
    <property type="entry name" value="JmjC_dom"/>
</dbReference>
<evidence type="ECO:0000256" key="14">
    <source>
        <dbReference type="ARBA" id="ARBA00030847"/>
    </source>
</evidence>
<gene>
    <name evidence="17" type="ORF">KUCA_T00005332001</name>
</gene>
<keyword evidence="8" id="KW-0808">Transferase</keyword>
<dbReference type="RefSeq" id="XP_022461331.1">
    <property type="nucleotide sequence ID" value="XM_022600517.1"/>
</dbReference>
<dbReference type="InterPro" id="IPR015915">
    <property type="entry name" value="Kelch-typ_b-propeller"/>
</dbReference>
<reference evidence="17" key="1">
    <citation type="submission" date="2013-12" db="EMBL/GenBank/DDBJ databases">
        <authorList>
            <person name="Genoscope - CEA"/>
        </authorList>
    </citation>
    <scope>NUCLEOTIDE SEQUENCE</scope>
    <source>
        <strain evidence="17">CBS 1993</strain>
    </source>
</reference>
<evidence type="ECO:0000256" key="7">
    <source>
        <dbReference type="ARBA" id="ARBA00022603"/>
    </source>
</evidence>
<evidence type="ECO:0000259" key="16">
    <source>
        <dbReference type="PROSITE" id="PS51184"/>
    </source>
</evidence>
<evidence type="ECO:0000313" key="17">
    <source>
        <dbReference type="EMBL" id="CDK29344.1"/>
    </source>
</evidence>
<comment type="function">
    <text evidence="11">Probable S-adenosyl-L-methionine-dependent methyltransferase that acts as a component of the wybutosine biosynthesis pathway. Wybutosine is a hyper modified guanosine with a tricyclic base found at the 3'-position adjacent to the anticodon of eukaryotic phenylalanine tRNA. May methylate the carboxyl group of leucine residues to form alpha-leucine ester residues.</text>
</comment>
<dbReference type="Gene3D" id="6.10.140.1470">
    <property type="match status" value="1"/>
</dbReference>
<dbReference type="GO" id="GO:0031591">
    <property type="term" value="P:wybutosine biosynthetic process"/>
    <property type="evidence" value="ECO:0007669"/>
    <property type="project" value="TreeGrafter"/>
</dbReference>
<dbReference type="EC" id="2.3.1.231" evidence="4"/>
<comment type="similarity">
    <text evidence="3">Belongs to the methyltransferase superfamily. LCMT family.</text>
</comment>
<dbReference type="HOGENOM" id="CLU_002761_1_0_1"/>
<evidence type="ECO:0000313" key="18">
    <source>
        <dbReference type="Proteomes" id="UP000019384"/>
    </source>
</evidence>
<keyword evidence="7" id="KW-0489">Methyltransferase</keyword>
<comment type="catalytic activity">
    <reaction evidence="15">
        <text>7-[(3S)-(3-amino-3-methoxycarbonyl)propyl]wyosine(37) in tRNA(Phe) + S-adenosyl-L-methionine + CO2 = wybutosine(37) in tRNA(Phe) + S-adenosyl-L-homocysteine + 2 H(+)</text>
        <dbReference type="Rhea" id="RHEA:37119"/>
        <dbReference type="Rhea" id="RHEA-COMP:11844"/>
        <dbReference type="Rhea" id="RHEA-COMP:11847"/>
        <dbReference type="ChEBI" id="CHEBI:15378"/>
        <dbReference type="ChEBI" id="CHEBI:16526"/>
        <dbReference type="ChEBI" id="CHEBI:57856"/>
        <dbReference type="ChEBI" id="CHEBI:59789"/>
        <dbReference type="ChEBI" id="CHEBI:73544"/>
        <dbReference type="ChEBI" id="CHEBI:74275"/>
        <dbReference type="EC" id="2.3.1.231"/>
    </reaction>
</comment>
<dbReference type="Gene3D" id="3.40.50.150">
    <property type="entry name" value="Vaccinia Virus protein VP39"/>
    <property type="match status" value="1"/>
</dbReference>
<dbReference type="GO" id="GO:0008175">
    <property type="term" value="F:tRNA methyltransferase activity"/>
    <property type="evidence" value="ECO:0007669"/>
    <property type="project" value="TreeGrafter"/>
</dbReference>
<sequence length="993" mass="111396">MGEPNEPTTKVLSEAQLRAQAKRQEKLARRKVYGDLLVQGTNDSSIVSKRSVERLYGSVIAAANGKKAPEYFKPFVRKPQRRSPVINRGYWIRVQAISRILDEIASKSADGTIIINLGCGYDPLPFERIDNAENVFCIDVDYPELIKNKTHMITSSPEILEIIGPKVSPKHPAIGIQTERYAAVGCDLRDLKLFKEVLSSLGVYESNTTSIFVAEVSLAYMLPEFADPVIAETSAVAKSHFVLLEQIMPAGKDHPFARTMLKHFNKIGTPLGCVSKYHNTELQEQRFRDLGFLFVKSTDLWTSWKETDAKTKHLIETIEGFDEWEEFLLFCQHYVVLHASVSEITEETIPKVFKNENSLQIGALQDDQHVLKKFLAGAAIDENSGDFVLVGGTDTQRTNNANLLTLDKDSDLNIISHKLPARMCHSCVNVGDGEMLLLGGRTAPHKLMSDSWRLKSSKNKIYKWIKDTDMPFPRSRMAVSKVGKDEVLVFGGLEENSSQSAFMVYNIELHEWTPLTCDKKIISREGAAMCLNGNTGIVIGGMVDGAICPTAFSFKYSKNDRKIEVIDHVENVAFARYGSKAIYLADDQTLVIGGVSNDHVLGQTDTVISVSFDLAKTTNRPIPDSFYKECPMLVGNEIFERDNVVYSIGGGAVCFSFGSVWNGLSKFSLKISKSFNWELKSENVFEEKKEQKTHYSERSETSIETVSSITVSSWKNIQRNNIPVLIKTVNLGSCISKWKNPAYLKSKVGQQNVVVHESSDHQLNFQKKNFNYATVPFGDFVDNVFGKSDKKYYLRALNNQEPKEKAAKFVEDFPMLADDFQLPDCFEDVISNQHSSPLRIASPGTSIWLHYDVTANILCQIVGTKKIRLFAPSSVDQLAFPAGASSSTINNIFTEPSNETAYTCTMEPGDILFIPRLWLHATNPEKPSISLNFFWKDLENALYAAGKDVYGNRDIAAYENGRHAVQRVKSLFDNVPEDVREFYLKRLAEEMLK</sequence>
<evidence type="ECO:0000256" key="6">
    <source>
        <dbReference type="ARBA" id="ARBA00018045"/>
    </source>
</evidence>
<evidence type="ECO:0000256" key="15">
    <source>
        <dbReference type="ARBA" id="ARBA00049250"/>
    </source>
</evidence>
<accession>W6MRK5</accession>
<evidence type="ECO:0000256" key="12">
    <source>
        <dbReference type="ARBA" id="ARBA00029750"/>
    </source>
</evidence>
<dbReference type="SUPFAM" id="SSF53335">
    <property type="entry name" value="S-adenosyl-L-methionine-dependent methyltransferases"/>
    <property type="match status" value="1"/>
</dbReference>
<dbReference type="EMBL" id="HG793130">
    <property type="protein sequence ID" value="CDK29344.1"/>
    <property type="molecule type" value="Genomic_DNA"/>
</dbReference>
<evidence type="ECO:0000256" key="10">
    <source>
        <dbReference type="ARBA" id="ARBA00022694"/>
    </source>
</evidence>
<organism evidence="17 18">
    <name type="scientific">Kuraishia capsulata CBS 1993</name>
    <dbReference type="NCBI Taxonomy" id="1382522"/>
    <lineage>
        <taxon>Eukaryota</taxon>
        <taxon>Fungi</taxon>
        <taxon>Dikarya</taxon>
        <taxon>Ascomycota</taxon>
        <taxon>Saccharomycotina</taxon>
        <taxon>Pichiomycetes</taxon>
        <taxon>Pichiales</taxon>
        <taxon>Pichiaceae</taxon>
        <taxon>Kuraishia</taxon>
    </lineage>
</organism>
<dbReference type="Pfam" id="PF13418">
    <property type="entry name" value="Beta-prop_TYW4"/>
    <property type="match status" value="1"/>
</dbReference>
<dbReference type="PROSITE" id="PS51184">
    <property type="entry name" value="JMJC"/>
    <property type="match status" value="1"/>
</dbReference>
<evidence type="ECO:0000256" key="4">
    <source>
        <dbReference type="ARBA" id="ARBA00012155"/>
    </source>
</evidence>